<feature type="transmembrane region" description="Helical" evidence="1">
    <location>
        <begin position="98"/>
        <end position="116"/>
    </location>
</feature>
<comment type="caution">
    <text evidence="3">The sequence shown here is derived from an EMBL/GenBank/DDBJ whole genome shotgun (WGS) entry which is preliminary data.</text>
</comment>
<evidence type="ECO:0000313" key="3">
    <source>
        <dbReference type="EMBL" id="TRX91898.1"/>
    </source>
</evidence>
<keyword evidence="1" id="KW-0812">Transmembrane</keyword>
<sequence length="930" mass="104734">MVAASQWLSARKSVEQMKDLNSLDSWTMVHAFYGNSGDAPYIDSPLDFIQDSNRVWERRSCFKEYDLERQMETNNNNKTRLQRIPDDAILPTKLPPNVLAMLVIPSLIHSGIHLLGWNFAYPSSIEQLLWRISAVILASVSAVSVGMVRILATLGYRGRYNLAWGKEYNKNLVINITELLAYKIWDLMECICSVIAGSAGKFAIDLEKNQSFLNQNSAQKGIPSDIFFFNATLEDVLKGLTDRCQFCSWLDSLWGGNSSSNQERYGVLKVSKKASSILVCAETYSTSLVDRCPVDEIAFFGLWEEDAVLHPHWGKCRVFAKCSVDVFTTRGSVENLGLARQWLQKCQKSHVKCKEATQIYMPLRVLRISSGCNPCDFSITIETKTKGQAIEPYAALSYCWGGDQPYKTTKARMESGNRSLEWCKLPRSIQDAINITSAVGLQYLWADSLCIVQDDEDDKAVQIADMARVYSQASITIIASRASRASDGFLGEINLTAQTQLAVRLPFQCLNQEQTVGSAYLTWIDGSRDRGEPIDSRAWTLQERYLSKRVLEFGSLQTHWTCTTSSITTSPPDSTVANSSGSFADGWKWNQNFDGHASQMMYLHTELLADLACFATRRSSAAWVREWLHSRWQTVLNEYTPRLLSVPTDRILGISGVAEMFLSHLRNEGRDDTEEYLAGMWKSSLPSMLCWHAVVARGVEHSKPVISNLQDSTVGIKRELLQISKAYQGPSWSWASVNSHVEFLFGRASDRDCLAVLLDADIRLANVNAKCGFVTSGILTLKGRMRRSFWSAAGGTLHVDLNEENHVARELRKPDSTRRKVQLATIYMDTFGSLEGSSQHRESQVIPVWLLEIGNCVGLKKRGPVGLVLEPVDVLCDKDLPRFRRLGLFHIDTRRIQETPQLMRPSTTDLRLEDQMDFFKEQTANIIQLE</sequence>
<gene>
    <name evidence="3" type="ORF">FHL15_007217</name>
</gene>
<feature type="transmembrane region" description="Helical" evidence="1">
    <location>
        <begin position="128"/>
        <end position="152"/>
    </location>
</feature>
<dbReference type="PANTHER" id="PTHR33112">
    <property type="entry name" value="DOMAIN PROTEIN, PUTATIVE-RELATED"/>
    <property type="match status" value="1"/>
</dbReference>
<dbReference type="Pfam" id="PF06985">
    <property type="entry name" value="HET"/>
    <property type="match status" value="1"/>
</dbReference>
<dbReference type="AlphaFoldDB" id="A0A553HVB0"/>
<evidence type="ECO:0000259" key="2">
    <source>
        <dbReference type="Pfam" id="PF06985"/>
    </source>
</evidence>
<keyword evidence="1" id="KW-1133">Transmembrane helix</keyword>
<dbReference type="STRING" id="2512241.A0A553HVB0"/>
<evidence type="ECO:0000256" key="1">
    <source>
        <dbReference type="SAM" id="Phobius"/>
    </source>
</evidence>
<dbReference type="Proteomes" id="UP000319160">
    <property type="component" value="Unassembled WGS sequence"/>
</dbReference>
<keyword evidence="4" id="KW-1185">Reference proteome</keyword>
<reference evidence="4" key="1">
    <citation type="submission" date="2019-06" db="EMBL/GenBank/DDBJ databases">
        <title>Draft genome sequence of the griseofulvin-producing fungus Xylaria cubensis strain G536.</title>
        <authorList>
            <person name="Mead M.E."/>
            <person name="Raja H.A."/>
            <person name="Steenwyk J.L."/>
            <person name="Knowles S.L."/>
            <person name="Oberlies N.H."/>
            <person name="Rokas A."/>
        </authorList>
    </citation>
    <scope>NUCLEOTIDE SEQUENCE [LARGE SCALE GENOMIC DNA]</scope>
    <source>
        <strain evidence="4">G536</strain>
    </source>
</reference>
<dbReference type="InterPro" id="IPR010730">
    <property type="entry name" value="HET"/>
</dbReference>
<proteinExistence type="predicted"/>
<name>A0A553HVB0_9PEZI</name>
<accession>A0A553HVB0</accession>
<feature type="domain" description="Heterokaryon incompatibility" evidence="2">
    <location>
        <begin position="393"/>
        <end position="543"/>
    </location>
</feature>
<dbReference type="EMBL" id="VFLP01000041">
    <property type="protein sequence ID" value="TRX91898.1"/>
    <property type="molecule type" value="Genomic_DNA"/>
</dbReference>
<evidence type="ECO:0000313" key="4">
    <source>
        <dbReference type="Proteomes" id="UP000319160"/>
    </source>
</evidence>
<keyword evidence="1" id="KW-0472">Membrane</keyword>
<dbReference type="OrthoDB" id="5125733at2759"/>
<organism evidence="3 4">
    <name type="scientific">Xylaria flabelliformis</name>
    <dbReference type="NCBI Taxonomy" id="2512241"/>
    <lineage>
        <taxon>Eukaryota</taxon>
        <taxon>Fungi</taxon>
        <taxon>Dikarya</taxon>
        <taxon>Ascomycota</taxon>
        <taxon>Pezizomycotina</taxon>
        <taxon>Sordariomycetes</taxon>
        <taxon>Xylariomycetidae</taxon>
        <taxon>Xylariales</taxon>
        <taxon>Xylariaceae</taxon>
        <taxon>Xylaria</taxon>
    </lineage>
</organism>
<dbReference type="PANTHER" id="PTHR33112:SF16">
    <property type="entry name" value="HETEROKARYON INCOMPATIBILITY DOMAIN-CONTAINING PROTEIN"/>
    <property type="match status" value="1"/>
</dbReference>
<protein>
    <recommendedName>
        <fullName evidence="2">Heterokaryon incompatibility domain-containing protein</fullName>
    </recommendedName>
</protein>